<dbReference type="AlphaFoldDB" id="A0A1G7Q7A8"/>
<gene>
    <name evidence="6" type="ORF">SAMN05660324_1383</name>
</gene>
<evidence type="ECO:0000256" key="4">
    <source>
        <dbReference type="SAM" id="MobiDB-lite"/>
    </source>
</evidence>
<dbReference type="GO" id="GO:0003677">
    <property type="term" value="F:DNA binding"/>
    <property type="evidence" value="ECO:0007669"/>
    <property type="project" value="UniProtKB-KW"/>
</dbReference>
<evidence type="ECO:0000256" key="2">
    <source>
        <dbReference type="ARBA" id="ARBA00023125"/>
    </source>
</evidence>
<dbReference type="CDD" id="cd01189">
    <property type="entry name" value="INT_ICEBs1_C_like"/>
    <property type="match status" value="1"/>
</dbReference>
<dbReference type="PROSITE" id="PS51898">
    <property type="entry name" value="TYR_RECOMBINASE"/>
    <property type="match status" value="1"/>
</dbReference>
<dbReference type="PANTHER" id="PTHR30349:SF64">
    <property type="entry name" value="PROPHAGE INTEGRASE INTD-RELATED"/>
    <property type="match status" value="1"/>
</dbReference>
<dbReference type="Pfam" id="PF00589">
    <property type="entry name" value="Phage_integrase"/>
    <property type="match status" value="1"/>
</dbReference>
<name>A0A1G7Q7A8_9ACTN</name>
<comment type="similarity">
    <text evidence="1">Belongs to the 'phage' integrase family.</text>
</comment>
<feature type="domain" description="Tyr recombinase" evidence="5">
    <location>
        <begin position="165"/>
        <end position="357"/>
    </location>
</feature>
<organism evidence="6 7">
    <name type="scientific">Klenkia brasiliensis</name>
    <dbReference type="NCBI Taxonomy" id="333142"/>
    <lineage>
        <taxon>Bacteria</taxon>
        <taxon>Bacillati</taxon>
        <taxon>Actinomycetota</taxon>
        <taxon>Actinomycetes</taxon>
        <taxon>Geodermatophilales</taxon>
        <taxon>Geodermatophilaceae</taxon>
        <taxon>Klenkia</taxon>
    </lineage>
</organism>
<dbReference type="RefSeq" id="WP_091060520.1">
    <property type="nucleotide sequence ID" value="NZ_FNCF01000002.1"/>
</dbReference>
<dbReference type="Gene3D" id="1.10.443.10">
    <property type="entry name" value="Intergrase catalytic core"/>
    <property type="match status" value="1"/>
</dbReference>
<protein>
    <submittedName>
        <fullName evidence="6">Site-specific recombinase XerC</fullName>
    </submittedName>
</protein>
<feature type="region of interest" description="Disordered" evidence="4">
    <location>
        <begin position="361"/>
        <end position="386"/>
    </location>
</feature>
<dbReference type="GO" id="GO:0006310">
    <property type="term" value="P:DNA recombination"/>
    <property type="evidence" value="ECO:0007669"/>
    <property type="project" value="UniProtKB-KW"/>
</dbReference>
<dbReference type="EMBL" id="FNCF01000002">
    <property type="protein sequence ID" value="SDF94355.1"/>
    <property type="molecule type" value="Genomic_DNA"/>
</dbReference>
<evidence type="ECO:0000256" key="1">
    <source>
        <dbReference type="ARBA" id="ARBA00008857"/>
    </source>
</evidence>
<dbReference type="Pfam" id="PF26003">
    <property type="entry name" value="Integrase_N_phage"/>
    <property type="match status" value="1"/>
</dbReference>
<proteinExistence type="inferred from homology"/>
<dbReference type="InterPro" id="IPR011010">
    <property type="entry name" value="DNA_brk_join_enz"/>
</dbReference>
<dbReference type="OrthoDB" id="1822491at2"/>
<accession>A0A1G7Q7A8</accession>
<dbReference type="PANTHER" id="PTHR30349">
    <property type="entry name" value="PHAGE INTEGRASE-RELATED"/>
    <property type="match status" value="1"/>
</dbReference>
<evidence type="ECO:0000313" key="7">
    <source>
        <dbReference type="Proteomes" id="UP000198863"/>
    </source>
</evidence>
<evidence type="ECO:0000313" key="6">
    <source>
        <dbReference type="EMBL" id="SDF94355.1"/>
    </source>
</evidence>
<sequence length="386" mass="42247">MASRASFGAIDKMASGKWRARCTGPDGKRRSATFPTKADARVWLATQQTDAVRRMWRAPEGARRTVDEFAADYLKRQDLRDSTRVLYANLWRLHLADRWTGVEVGDVTPAMVRSWHASAAATTGPAVLAQSYRLLRAVLGVAVVDDAIPANPCKLRGASTPKAARPSRALTAAEATAVADHLAQSTRTERYSALVQVLTFAGLRFGEAAALRRSDVLDGGERLRIERAVRYYDGRWVVGEPKTEAGHRTVALPTSVRIALLRHMDKYVPNTPDALVFGTRSGGFLSVANFGKTFRRAADAVGLGPVRLHELRHTGATLAAAAGASTKELMRRLGHASPDAALIYQHANDERDAEIARALEVRIRPPQPPPPMSRRPRPTHRPGPRR</sequence>
<dbReference type="InterPro" id="IPR050090">
    <property type="entry name" value="Tyrosine_recombinase_XerCD"/>
</dbReference>
<dbReference type="InterPro" id="IPR013762">
    <property type="entry name" value="Integrase-like_cat_sf"/>
</dbReference>
<dbReference type="Proteomes" id="UP000198863">
    <property type="component" value="Unassembled WGS sequence"/>
</dbReference>
<dbReference type="InterPro" id="IPR058717">
    <property type="entry name" value="Phage_L5_Integrase_N"/>
</dbReference>
<dbReference type="Gene3D" id="1.10.150.130">
    <property type="match status" value="1"/>
</dbReference>
<evidence type="ECO:0000259" key="5">
    <source>
        <dbReference type="PROSITE" id="PS51898"/>
    </source>
</evidence>
<feature type="compositionally biased region" description="Basic residues" evidence="4">
    <location>
        <begin position="374"/>
        <end position="386"/>
    </location>
</feature>
<dbReference type="SUPFAM" id="SSF56349">
    <property type="entry name" value="DNA breaking-rejoining enzymes"/>
    <property type="match status" value="1"/>
</dbReference>
<evidence type="ECO:0000256" key="3">
    <source>
        <dbReference type="ARBA" id="ARBA00023172"/>
    </source>
</evidence>
<reference evidence="7" key="1">
    <citation type="submission" date="2016-10" db="EMBL/GenBank/DDBJ databases">
        <authorList>
            <person name="Varghese N."/>
            <person name="Submissions S."/>
        </authorList>
    </citation>
    <scope>NUCLEOTIDE SEQUENCE [LARGE SCALE GENOMIC DNA]</scope>
    <source>
        <strain evidence="7">DSM 44526</strain>
    </source>
</reference>
<keyword evidence="7" id="KW-1185">Reference proteome</keyword>
<dbReference type="GO" id="GO:0015074">
    <property type="term" value="P:DNA integration"/>
    <property type="evidence" value="ECO:0007669"/>
    <property type="project" value="InterPro"/>
</dbReference>
<keyword evidence="3" id="KW-0233">DNA recombination</keyword>
<keyword evidence="2" id="KW-0238">DNA-binding</keyword>
<dbReference type="InterPro" id="IPR002104">
    <property type="entry name" value="Integrase_catalytic"/>
</dbReference>
<dbReference type="InterPro" id="IPR010998">
    <property type="entry name" value="Integrase_recombinase_N"/>
</dbReference>